<name>A0A2W7RPW5_9BACT</name>
<keyword evidence="2" id="KW-1185">Reference proteome</keyword>
<protein>
    <submittedName>
        <fullName evidence="1">Uncharacterized protein</fullName>
    </submittedName>
</protein>
<dbReference type="Proteomes" id="UP000249720">
    <property type="component" value="Unassembled WGS sequence"/>
</dbReference>
<sequence length="132" mass="14649">MTLCLITAFSLHTLVTLPNHINAGRSFIALYNYCLQEDDNLNLLEFIGEKLLLAGFDPTEQQETHNNGNHPFLPVPNTAAISFSILFFQNVNTFNNSICFISQQPYTVVTAFNGLSTGYAGNVFHPPLRIIG</sequence>
<gene>
    <name evidence="1" type="ORF">LX80_01864</name>
</gene>
<accession>A0A2W7RPW5</accession>
<evidence type="ECO:0000313" key="2">
    <source>
        <dbReference type="Proteomes" id="UP000249720"/>
    </source>
</evidence>
<reference evidence="1 2" key="1">
    <citation type="submission" date="2018-06" db="EMBL/GenBank/DDBJ databases">
        <title>Genomic Encyclopedia of Archaeal and Bacterial Type Strains, Phase II (KMG-II): from individual species to whole genera.</title>
        <authorList>
            <person name="Goeker M."/>
        </authorList>
    </citation>
    <scope>NUCLEOTIDE SEQUENCE [LARGE SCALE GENOMIC DNA]</scope>
    <source>
        <strain evidence="1 2">DSM 23241</strain>
    </source>
</reference>
<dbReference type="RefSeq" id="WP_111295564.1">
    <property type="nucleotide sequence ID" value="NZ_QKZV01000005.1"/>
</dbReference>
<comment type="caution">
    <text evidence="1">The sequence shown here is derived from an EMBL/GenBank/DDBJ whole genome shotgun (WGS) entry which is preliminary data.</text>
</comment>
<evidence type="ECO:0000313" key="1">
    <source>
        <dbReference type="EMBL" id="PZX62381.1"/>
    </source>
</evidence>
<dbReference type="EMBL" id="QKZV01000005">
    <property type="protein sequence ID" value="PZX62381.1"/>
    <property type="molecule type" value="Genomic_DNA"/>
</dbReference>
<proteinExistence type="predicted"/>
<organism evidence="1 2">
    <name type="scientific">Hydrotalea sandarakina</name>
    <dbReference type="NCBI Taxonomy" id="1004304"/>
    <lineage>
        <taxon>Bacteria</taxon>
        <taxon>Pseudomonadati</taxon>
        <taxon>Bacteroidota</taxon>
        <taxon>Chitinophagia</taxon>
        <taxon>Chitinophagales</taxon>
        <taxon>Chitinophagaceae</taxon>
        <taxon>Hydrotalea</taxon>
    </lineage>
</organism>
<dbReference type="AlphaFoldDB" id="A0A2W7RPW5"/>